<dbReference type="PANTHER" id="PTHR23342:SF0">
    <property type="entry name" value="N-ACETYLGLUTAMATE SYNTHASE, MITOCHONDRIAL"/>
    <property type="match status" value="1"/>
</dbReference>
<dbReference type="SUPFAM" id="SSF53633">
    <property type="entry name" value="Carbamate kinase-like"/>
    <property type="match status" value="1"/>
</dbReference>
<dbReference type="GO" id="GO:0005737">
    <property type="term" value="C:cytoplasm"/>
    <property type="evidence" value="ECO:0007669"/>
    <property type="project" value="InterPro"/>
</dbReference>
<accession>A0A6J7JB27</accession>
<dbReference type="PANTHER" id="PTHR23342">
    <property type="entry name" value="N-ACETYLGLUTAMATE SYNTHASE"/>
    <property type="match status" value="1"/>
</dbReference>
<sequence length="260" mass="26572">MIVIKYGGHAMDDSQGHFATSVKELISAGEKCVIVHGGGPQIDAALKSANISSEFVGGFRVTTKEILAVATQVLNKEIQPKIIEQLERAGVNAVGVAGSEVLQASKQKKLVDGSAVDLGYVGDVVGVDSAAIEKLLALGTVVVISPISGAADGSADTFNVNADLVTAAVAGALEADLALFLTDVPGIYRNWPDTDSLITEISAIELDSIKATFVAGMAPKVAACLAAVSAGAKQVRVIDGRSAQVFHDALLGHGGTLVRA</sequence>
<evidence type="ECO:0000256" key="3">
    <source>
        <dbReference type="ARBA" id="ARBA00022679"/>
    </source>
</evidence>
<reference evidence="9" key="1">
    <citation type="submission" date="2020-05" db="EMBL/GenBank/DDBJ databases">
        <authorList>
            <person name="Chiriac C."/>
            <person name="Salcher M."/>
            <person name="Ghai R."/>
            <person name="Kavagutti S V."/>
        </authorList>
    </citation>
    <scope>NUCLEOTIDE SEQUENCE</scope>
</reference>
<keyword evidence="2" id="KW-0028">Amino-acid biosynthesis</keyword>
<feature type="domain" description="Aspartate/glutamate/uridylate kinase" evidence="8">
    <location>
        <begin position="1"/>
        <end position="239"/>
    </location>
</feature>
<dbReference type="GO" id="GO:0003991">
    <property type="term" value="F:acetylglutamate kinase activity"/>
    <property type="evidence" value="ECO:0007669"/>
    <property type="project" value="InterPro"/>
</dbReference>
<dbReference type="NCBIfam" id="TIGR00761">
    <property type="entry name" value="argB"/>
    <property type="match status" value="1"/>
</dbReference>
<keyword evidence="3" id="KW-0808">Transferase</keyword>
<dbReference type="InterPro" id="IPR001048">
    <property type="entry name" value="Asp/Glu/Uridylate_kinase"/>
</dbReference>
<keyword evidence="1" id="KW-0055">Arginine biosynthesis</keyword>
<dbReference type="EMBL" id="CAFBPB010000077">
    <property type="protein sequence ID" value="CAB5004803.1"/>
    <property type="molecule type" value="Genomic_DNA"/>
</dbReference>
<dbReference type="Gene3D" id="3.40.1160.10">
    <property type="entry name" value="Acetylglutamate kinase-like"/>
    <property type="match status" value="1"/>
</dbReference>
<evidence type="ECO:0000313" key="10">
    <source>
        <dbReference type="EMBL" id="CAB5004803.1"/>
    </source>
</evidence>
<keyword evidence="4" id="KW-0547">Nucleotide-binding</keyword>
<gene>
    <name evidence="9" type="ORF">UFOPK3774_00574</name>
    <name evidence="10" type="ORF">UFOPK4049_00693</name>
</gene>
<dbReference type="GO" id="GO:0005524">
    <property type="term" value="F:ATP binding"/>
    <property type="evidence" value="ECO:0007669"/>
    <property type="project" value="UniProtKB-KW"/>
</dbReference>
<keyword evidence="5" id="KW-0418">Kinase</keyword>
<evidence type="ECO:0000256" key="4">
    <source>
        <dbReference type="ARBA" id="ARBA00022741"/>
    </source>
</evidence>
<dbReference type="AlphaFoldDB" id="A0A6J7JB27"/>
<evidence type="ECO:0000256" key="6">
    <source>
        <dbReference type="ARBA" id="ARBA00022840"/>
    </source>
</evidence>
<dbReference type="CDD" id="cd04238">
    <property type="entry name" value="AAK_NAGK-like"/>
    <property type="match status" value="1"/>
</dbReference>
<organism evidence="9">
    <name type="scientific">freshwater metagenome</name>
    <dbReference type="NCBI Taxonomy" id="449393"/>
    <lineage>
        <taxon>unclassified sequences</taxon>
        <taxon>metagenomes</taxon>
        <taxon>ecological metagenomes</taxon>
    </lineage>
</organism>
<comment type="pathway">
    <text evidence="7">Amino-acid biosynthesis.</text>
</comment>
<evidence type="ECO:0000259" key="8">
    <source>
        <dbReference type="Pfam" id="PF00696"/>
    </source>
</evidence>
<evidence type="ECO:0000313" key="9">
    <source>
        <dbReference type="EMBL" id="CAB4939804.1"/>
    </source>
</evidence>
<dbReference type="InterPro" id="IPR001057">
    <property type="entry name" value="Glu/AcGlu_kinase"/>
</dbReference>
<evidence type="ECO:0000256" key="5">
    <source>
        <dbReference type="ARBA" id="ARBA00022777"/>
    </source>
</evidence>
<evidence type="ECO:0000256" key="2">
    <source>
        <dbReference type="ARBA" id="ARBA00022605"/>
    </source>
</evidence>
<dbReference type="GO" id="GO:0006526">
    <property type="term" value="P:L-arginine biosynthetic process"/>
    <property type="evidence" value="ECO:0007669"/>
    <property type="project" value="UniProtKB-KW"/>
</dbReference>
<protein>
    <submittedName>
        <fullName evidence="9">Unannotated protein</fullName>
    </submittedName>
</protein>
<dbReference type="InterPro" id="IPR036393">
    <property type="entry name" value="AceGlu_kinase-like_sf"/>
</dbReference>
<dbReference type="InterPro" id="IPR004662">
    <property type="entry name" value="AcgluKinase_fam"/>
</dbReference>
<keyword evidence="6" id="KW-0067">ATP-binding</keyword>
<evidence type="ECO:0000256" key="1">
    <source>
        <dbReference type="ARBA" id="ARBA00022571"/>
    </source>
</evidence>
<dbReference type="InterPro" id="IPR037528">
    <property type="entry name" value="ArgB"/>
</dbReference>
<name>A0A6J7JB27_9ZZZZ</name>
<proteinExistence type="inferred from homology"/>
<dbReference type="Pfam" id="PF00696">
    <property type="entry name" value="AA_kinase"/>
    <property type="match status" value="1"/>
</dbReference>
<dbReference type="HAMAP" id="MF_00082">
    <property type="entry name" value="ArgB"/>
    <property type="match status" value="1"/>
</dbReference>
<evidence type="ECO:0000256" key="7">
    <source>
        <dbReference type="ARBA" id="ARBA00029440"/>
    </source>
</evidence>
<dbReference type="EMBL" id="CAFBNG010000086">
    <property type="protein sequence ID" value="CAB4939804.1"/>
    <property type="molecule type" value="Genomic_DNA"/>
</dbReference>
<dbReference type="PRINTS" id="PR00474">
    <property type="entry name" value="GLU5KINASE"/>
</dbReference>
<dbReference type="PIRSF" id="PIRSF000728">
    <property type="entry name" value="NAGK"/>
    <property type="match status" value="1"/>
</dbReference>